<organism evidence="2 3">
    <name type="scientific">Mycena maculata</name>
    <dbReference type="NCBI Taxonomy" id="230809"/>
    <lineage>
        <taxon>Eukaryota</taxon>
        <taxon>Fungi</taxon>
        <taxon>Dikarya</taxon>
        <taxon>Basidiomycota</taxon>
        <taxon>Agaricomycotina</taxon>
        <taxon>Agaricomycetes</taxon>
        <taxon>Agaricomycetidae</taxon>
        <taxon>Agaricales</taxon>
        <taxon>Marasmiineae</taxon>
        <taxon>Mycenaceae</taxon>
        <taxon>Mycena</taxon>
    </lineage>
</organism>
<dbReference type="InterPro" id="IPR001810">
    <property type="entry name" value="F-box_dom"/>
</dbReference>
<gene>
    <name evidence="2" type="ORF">DFH07DRAFT_802998</name>
</gene>
<keyword evidence="3" id="KW-1185">Reference proteome</keyword>
<dbReference type="Proteomes" id="UP001215280">
    <property type="component" value="Unassembled WGS sequence"/>
</dbReference>
<dbReference type="SUPFAM" id="SSF81383">
    <property type="entry name" value="F-box domain"/>
    <property type="match status" value="1"/>
</dbReference>
<protein>
    <recommendedName>
        <fullName evidence="1">F-box domain-containing protein</fullName>
    </recommendedName>
</protein>
<comment type="caution">
    <text evidence="2">The sequence shown here is derived from an EMBL/GenBank/DDBJ whole genome shotgun (WGS) entry which is preliminary data.</text>
</comment>
<evidence type="ECO:0000313" key="3">
    <source>
        <dbReference type="Proteomes" id="UP001215280"/>
    </source>
</evidence>
<accession>A0AAD7NS85</accession>
<reference evidence="2" key="1">
    <citation type="submission" date="2023-03" db="EMBL/GenBank/DDBJ databases">
        <title>Massive genome expansion in bonnet fungi (Mycena s.s.) driven by repeated elements and novel gene families across ecological guilds.</title>
        <authorList>
            <consortium name="Lawrence Berkeley National Laboratory"/>
            <person name="Harder C.B."/>
            <person name="Miyauchi S."/>
            <person name="Viragh M."/>
            <person name="Kuo A."/>
            <person name="Thoen E."/>
            <person name="Andreopoulos B."/>
            <person name="Lu D."/>
            <person name="Skrede I."/>
            <person name="Drula E."/>
            <person name="Henrissat B."/>
            <person name="Morin E."/>
            <person name="Kohler A."/>
            <person name="Barry K."/>
            <person name="LaButti K."/>
            <person name="Morin E."/>
            <person name="Salamov A."/>
            <person name="Lipzen A."/>
            <person name="Mereny Z."/>
            <person name="Hegedus B."/>
            <person name="Baldrian P."/>
            <person name="Stursova M."/>
            <person name="Weitz H."/>
            <person name="Taylor A."/>
            <person name="Grigoriev I.V."/>
            <person name="Nagy L.G."/>
            <person name="Martin F."/>
            <person name="Kauserud H."/>
        </authorList>
    </citation>
    <scope>NUCLEOTIDE SEQUENCE</scope>
    <source>
        <strain evidence="2">CBHHK188m</strain>
    </source>
</reference>
<sequence length="503" mass="57602">MAPRTRKSLLLKGNGPFLDLPLDILFEIFKLSHPLSLVYLSRTNKALRDYLLDRQNAAIWRASFEGVEGSPPKCPPYSCEPEWTRLLFEEVCHVCLEALEHDGTFDPIWWEFRTRYCSECAPDQLLTQLPKTLVGQKRPYSRNYTSPWRDVFPCIQGFYLAKDVHDFIAKYSVLNDADGKANLIQERRETTKALSGHAHICRRWMDGIVKARQRALKDLKNARWAAIETKLHEAGWPNSLIVRHEWEEHTLAAIQRPLSDAEWREIGPKFIAELEASVRPRVMRKRIMALEEAFPRRVLDTLTKDLTFRPRIVDIAAIADVHAVLDVDLKVDVPKEDLKTKLEPLLPALLTLWSSTFETKLREHTRAWLEAQFPDAAIADPFEHALAYFASCSAHFPEAAKTAMSQLNRANSLFEARTIDQTINEMFRLGAARAVLEDVIKAYGKDPQSVTCAEMDAAPGTLLCMRCTERNQPTGWRDAYGHGVRFHEKVSSLKPRFVVELEE</sequence>
<dbReference type="AlphaFoldDB" id="A0AAD7NS85"/>
<evidence type="ECO:0000259" key="1">
    <source>
        <dbReference type="PROSITE" id="PS50181"/>
    </source>
</evidence>
<dbReference type="InterPro" id="IPR036047">
    <property type="entry name" value="F-box-like_dom_sf"/>
</dbReference>
<proteinExistence type="predicted"/>
<name>A0AAD7NS85_9AGAR</name>
<feature type="domain" description="F-box" evidence="1">
    <location>
        <begin position="14"/>
        <end position="63"/>
    </location>
</feature>
<dbReference type="PROSITE" id="PS50181">
    <property type="entry name" value="FBOX"/>
    <property type="match status" value="1"/>
</dbReference>
<dbReference type="EMBL" id="JARJLG010000019">
    <property type="protein sequence ID" value="KAJ7772718.1"/>
    <property type="molecule type" value="Genomic_DNA"/>
</dbReference>
<evidence type="ECO:0000313" key="2">
    <source>
        <dbReference type="EMBL" id="KAJ7772718.1"/>
    </source>
</evidence>